<evidence type="ECO:0000313" key="1">
    <source>
        <dbReference type="EMBL" id="KAF2686942.1"/>
    </source>
</evidence>
<evidence type="ECO:0000313" key="2">
    <source>
        <dbReference type="Proteomes" id="UP000799291"/>
    </source>
</evidence>
<accession>A0A6G1J8T9</accession>
<proteinExistence type="predicted"/>
<dbReference type="AlphaFoldDB" id="A0A6G1J8T9"/>
<sequence length="221" mass="24618">MPITYDFDRSKSTCHIRSPLMWLYCPPPGPEEGSQHIFSPAVSAAANIAMTPLRPPQLLNHAAYNTPLTGANSEHSVTGSTQHAPTETDICKIPNACTYFQSILQSPSECPNSQHLGYMKSHTNCRYSFYPPVIPRVPSAISSSEEVTSIVTLIERSQRGSSDLLHQYQLVLRISTSVLQFHGTVWLQPNWKLQNLSIFGSELSDQTLKTLYLSTHSNQMQ</sequence>
<dbReference type="OrthoDB" id="5331891at2759"/>
<name>A0A6G1J8T9_9PLEO</name>
<gene>
    <name evidence="1" type="ORF">K458DRAFT_402466</name>
</gene>
<dbReference type="EMBL" id="MU005576">
    <property type="protein sequence ID" value="KAF2686942.1"/>
    <property type="molecule type" value="Genomic_DNA"/>
</dbReference>
<organism evidence="1 2">
    <name type="scientific">Lentithecium fluviatile CBS 122367</name>
    <dbReference type="NCBI Taxonomy" id="1168545"/>
    <lineage>
        <taxon>Eukaryota</taxon>
        <taxon>Fungi</taxon>
        <taxon>Dikarya</taxon>
        <taxon>Ascomycota</taxon>
        <taxon>Pezizomycotina</taxon>
        <taxon>Dothideomycetes</taxon>
        <taxon>Pleosporomycetidae</taxon>
        <taxon>Pleosporales</taxon>
        <taxon>Massarineae</taxon>
        <taxon>Lentitheciaceae</taxon>
        <taxon>Lentithecium</taxon>
    </lineage>
</organism>
<dbReference type="Proteomes" id="UP000799291">
    <property type="component" value="Unassembled WGS sequence"/>
</dbReference>
<keyword evidence="2" id="KW-1185">Reference proteome</keyword>
<reference evidence="1" key="1">
    <citation type="journal article" date="2020" name="Stud. Mycol.">
        <title>101 Dothideomycetes genomes: a test case for predicting lifestyles and emergence of pathogens.</title>
        <authorList>
            <person name="Haridas S."/>
            <person name="Albert R."/>
            <person name="Binder M."/>
            <person name="Bloem J."/>
            <person name="Labutti K."/>
            <person name="Salamov A."/>
            <person name="Andreopoulos B."/>
            <person name="Baker S."/>
            <person name="Barry K."/>
            <person name="Bills G."/>
            <person name="Bluhm B."/>
            <person name="Cannon C."/>
            <person name="Castanera R."/>
            <person name="Culley D."/>
            <person name="Daum C."/>
            <person name="Ezra D."/>
            <person name="Gonzalez J."/>
            <person name="Henrissat B."/>
            <person name="Kuo A."/>
            <person name="Liang C."/>
            <person name="Lipzen A."/>
            <person name="Lutzoni F."/>
            <person name="Magnuson J."/>
            <person name="Mondo S."/>
            <person name="Nolan M."/>
            <person name="Ohm R."/>
            <person name="Pangilinan J."/>
            <person name="Park H.-J."/>
            <person name="Ramirez L."/>
            <person name="Alfaro M."/>
            <person name="Sun H."/>
            <person name="Tritt A."/>
            <person name="Yoshinaga Y."/>
            <person name="Zwiers L.-H."/>
            <person name="Turgeon B."/>
            <person name="Goodwin S."/>
            <person name="Spatafora J."/>
            <person name="Crous P."/>
            <person name="Grigoriev I."/>
        </authorList>
    </citation>
    <scope>NUCLEOTIDE SEQUENCE</scope>
    <source>
        <strain evidence="1">CBS 122367</strain>
    </source>
</reference>
<protein>
    <submittedName>
        <fullName evidence="1">Uncharacterized protein</fullName>
    </submittedName>
</protein>